<feature type="domain" description="DnaB/C C-terminal" evidence="3">
    <location>
        <begin position="313"/>
        <end position="377"/>
    </location>
</feature>
<dbReference type="Proteomes" id="UP001597519">
    <property type="component" value="Unassembled WGS sequence"/>
</dbReference>
<comment type="similarity">
    <text evidence="1">Belongs to the DnaB/DnaD family.</text>
</comment>
<comment type="caution">
    <text evidence="5">The sequence shown here is derived from an EMBL/GenBank/DDBJ whole genome shotgun (WGS) entry which is preliminary data.</text>
</comment>
<dbReference type="Pfam" id="PF25888">
    <property type="entry name" value="WHD_DnaB"/>
    <property type="match status" value="1"/>
</dbReference>
<sequence length="441" mass="51630">MKMNFNDRLKPNTEFIVYAPMRLSADHHEVLNQLYLPVLQSDTLMAYLYLHESTAHYKPLTHRFHKEIMDALSIPLSAFSDMLEKLEGIGLIRTYVSNKDHDDLFVYELLSPMSAEAFFKDPMMSMYLHGRIGSEQYKEKRSRLSYPALPDEISDVTRKFTEVFRHNETDEFELPSEDFKRDVQSTGANVDMDDFDFDVLYTHLKGTKIDKKFFNRDVRMLIVKLSVLFNLNAYDMKMILLNSTNQYRGIDKEKLKYEARSYYQKEYNKPMPALTSVRQKEPDTEEHADEMGYITSLNGISPVDRLNDLKSFSPSDTDLKLVTDIIANTTLENGVINVLLEYVFQIQEGELPVPYTMKIARDWQKAGYQSAEEAYQSIIDYRKEQEKRKRGKPGRVRDGEKKPYWMDKEKAKDAEPVNYSSQKTAKDDPELQKMIDEFRKN</sequence>
<feature type="domain" description="Replicative helicase loading/DNA remodeling protein DnaB N-terminal winged helix" evidence="4">
    <location>
        <begin position="10"/>
        <end position="256"/>
    </location>
</feature>
<keyword evidence="6" id="KW-1185">Reference proteome</keyword>
<dbReference type="InterPro" id="IPR006343">
    <property type="entry name" value="DnaB/C_C"/>
</dbReference>
<gene>
    <name evidence="5" type="ORF">ACFSX4_01430</name>
</gene>
<evidence type="ECO:0000259" key="4">
    <source>
        <dbReference type="Pfam" id="PF25888"/>
    </source>
</evidence>
<evidence type="ECO:0000313" key="6">
    <source>
        <dbReference type="Proteomes" id="UP001597519"/>
    </source>
</evidence>
<accession>A0ABW5WUT5</accession>
<dbReference type="InterPro" id="IPR058660">
    <property type="entry name" value="WHD_DnaB"/>
</dbReference>
<feature type="compositionally biased region" description="Basic and acidic residues" evidence="2">
    <location>
        <begin position="424"/>
        <end position="441"/>
    </location>
</feature>
<evidence type="ECO:0000259" key="3">
    <source>
        <dbReference type="Pfam" id="PF07261"/>
    </source>
</evidence>
<organism evidence="5 6">
    <name type="scientific">Corticicoccus populi</name>
    <dbReference type="NCBI Taxonomy" id="1812821"/>
    <lineage>
        <taxon>Bacteria</taxon>
        <taxon>Bacillati</taxon>
        <taxon>Bacillota</taxon>
        <taxon>Bacilli</taxon>
        <taxon>Bacillales</taxon>
        <taxon>Staphylococcaceae</taxon>
        <taxon>Corticicoccus</taxon>
    </lineage>
</organism>
<evidence type="ECO:0000256" key="2">
    <source>
        <dbReference type="SAM" id="MobiDB-lite"/>
    </source>
</evidence>
<feature type="compositionally biased region" description="Basic and acidic residues" evidence="2">
    <location>
        <begin position="395"/>
        <end position="415"/>
    </location>
</feature>
<proteinExistence type="inferred from homology"/>
<reference evidence="6" key="1">
    <citation type="journal article" date="2019" name="Int. J. Syst. Evol. Microbiol.">
        <title>The Global Catalogue of Microorganisms (GCM) 10K type strain sequencing project: providing services to taxonomists for standard genome sequencing and annotation.</title>
        <authorList>
            <consortium name="The Broad Institute Genomics Platform"/>
            <consortium name="The Broad Institute Genome Sequencing Center for Infectious Disease"/>
            <person name="Wu L."/>
            <person name="Ma J."/>
        </authorList>
    </citation>
    <scope>NUCLEOTIDE SEQUENCE [LARGE SCALE GENOMIC DNA]</scope>
    <source>
        <strain evidence="6">KCTC 33575</strain>
    </source>
</reference>
<evidence type="ECO:0000256" key="1">
    <source>
        <dbReference type="ARBA" id="ARBA00093462"/>
    </source>
</evidence>
<protein>
    <submittedName>
        <fullName evidence="5">Replication initiation and membrane attachment family protein</fullName>
    </submittedName>
</protein>
<evidence type="ECO:0000313" key="5">
    <source>
        <dbReference type="EMBL" id="MFD2829109.1"/>
    </source>
</evidence>
<dbReference type="EMBL" id="JBHUOQ010000001">
    <property type="protein sequence ID" value="MFD2829109.1"/>
    <property type="molecule type" value="Genomic_DNA"/>
</dbReference>
<dbReference type="RefSeq" id="WP_377770816.1">
    <property type="nucleotide sequence ID" value="NZ_JBHUOQ010000001.1"/>
</dbReference>
<dbReference type="Pfam" id="PF07261">
    <property type="entry name" value="DnaB_2"/>
    <property type="match status" value="1"/>
</dbReference>
<feature type="region of interest" description="Disordered" evidence="2">
    <location>
        <begin position="384"/>
        <end position="441"/>
    </location>
</feature>
<name>A0ABW5WUT5_9STAP</name>